<evidence type="ECO:0000256" key="4">
    <source>
        <dbReference type="ARBA" id="ARBA00022989"/>
    </source>
</evidence>
<dbReference type="GO" id="GO:0016020">
    <property type="term" value="C:membrane"/>
    <property type="evidence" value="ECO:0007669"/>
    <property type="project" value="UniProtKB-SubCell"/>
</dbReference>
<dbReference type="PROSITE" id="PS50850">
    <property type="entry name" value="MFS"/>
    <property type="match status" value="1"/>
</dbReference>
<keyword evidence="4 7" id="KW-1133">Transmembrane helix</keyword>
<feature type="transmembrane region" description="Helical" evidence="7">
    <location>
        <begin position="331"/>
        <end position="351"/>
    </location>
</feature>
<dbReference type="FunFam" id="1.20.1250.20:FF:000013">
    <property type="entry name" value="MFS general substrate transporter"/>
    <property type="match status" value="1"/>
</dbReference>
<feature type="transmembrane region" description="Helical" evidence="7">
    <location>
        <begin position="129"/>
        <end position="148"/>
    </location>
</feature>
<feature type="transmembrane region" description="Helical" evidence="7">
    <location>
        <begin position="160"/>
        <end position="182"/>
    </location>
</feature>
<evidence type="ECO:0000256" key="1">
    <source>
        <dbReference type="ARBA" id="ARBA00004141"/>
    </source>
</evidence>
<dbReference type="InterPro" id="IPR011333">
    <property type="entry name" value="SKP1/BTB/POZ_sf"/>
</dbReference>
<protein>
    <recommendedName>
        <fullName evidence="8">Major facilitator superfamily (MFS) profile domain-containing protein</fullName>
    </recommendedName>
</protein>
<dbReference type="SUPFAM" id="SSF103473">
    <property type="entry name" value="MFS general substrate transporter"/>
    <property type="match status" value="1"/>
</dbReference>
<evidence type="ECO:0000313" key="9">
    <source>
        <dbReference type="EMBL" id="ESZ99154.1"/>
    </source>
</evidence>
<keyword evidence="5 7" id="KW-0472">Membrane</keyword>
<dbReference type="Proteomes" id="UP000019487">
    <property type="component" value="Unassembled WGS sequence"/>
</dbReference>
<evidence type="ECO:0000259" key="8">
    <source>
        <dbReference type="PROSITE" id="PS50850"/>
    </source>
</evidence>
<keyword evidence="10" id="KW-1185">Reference proteome</keyword>
<comment type="caution">
    <text evidence="9">The sequence shown here is derived from an EMBL/GenBank/DDBJ whole genome shotgun (WGS) entry which is preliminary data.</text>
</comment>
<dbReference type="Gene3D" id="3.30.710.10">
    <property type="entry name" value="Potassium Channel Kv1.1, Chain A"/>
    <property type="match status" value="1"/>
</dbReference>
<evidence type="ECO:0000256" key="2">
    <source>
        <dbReference type="ARBA" id="ARBA00022448"/>
    </source>
</evidence>
<feature type="transmembrane region" description="Helical" evidence="7">
    <location>
        <begin position="188"/>
        <end position="211"/>
    </location>
</feature>
<feature type="transmembrane region" description="Helical" evidence="7">
    <location>
        <begin position="357"/>
        <end position="375"/>
    </location>
</feature>
<dbReference type="EMBL" id="AYSA01000022">
    <property type="protein sequence ID" value="ESZ99154.1"/>
    <property type="molecule type" value="Genomic_DNA"/>
</dbReference>
<dbReference type="InterPro" id="IPR020846">
    <property type="entry name" value="MFS_dom"/>
</dbReference>
<dbReference type="OrthoDB" id="2985014at2759"/>
<feature type="region of interest" description="Disordered" evidence="6">
    <location>
        <begin position="559"/>
        <end position="586"/>
    </location>
</feature>
<feature type="compositionally biased region" description="Acidic residues" evidence="6">
    <location>
        <begin position="564"/>
        <end position="582"/>
    </location>
</feature>
<feature type="transmembrane region" description="Helical" evidence="7">
    <location>
        <begin position="65"/>
        <end position="83"/>
    </location>
</feature>
<feature type="transmembrane region" description="Helical" evidence="7">
    <location>
        <begin position="387"/>
        <end position="407"/>
    </location>
</feature>
<dbReference type="Pfam" id="PF07690">
    <property type="entry name" value="MFS_1"/>
    <property type="match status" value="1"/>
</dbReference>
<dbReference type="Gene3D" id="1.20.1250.20">
    <property type="entry name" value="MFS general substrate transporter like domains"/>
    <property type="match status" value="2"/>
</dbReference>
<organism evidence="9 10">
    <name type="scientific">Sclerotinia borealis (strain F-4128)</name>
    <dbReference type="NCBI Taxonomy" id="1432307"/>
    <lineage>
        <taxon>Eukaryota</taxon>
        <taxon>Fungi</taxon>
        <taxon>Dikarya</taxon>
        <taxon>Ascomycota</taxon>
        <taxon>Pezizomycotina</taxon>
        <taxon>Leotiomycetes</taxon>
        <taxon>Helotiales</taxon>
        <taxon>Sclerotiniaceae</taxon>
        <taxon>Sclerotinia</taxon>
    </lineage>
</organism>
<dbReference type="PANTHER" id="PTHR43791">
    <property type="entry name" value="PERMEASE-RELATED"/>
    <property type="match status" value="1"/>
</dbReference>
<feature type="domain" description="Major facilitator superfamily (MFS) profile" evidence="8">
    <location>
        <begin position="65"/>
        <end position="472"/>
    </location>
</feature>
<reference evidence="9 10" key="1">
    <citation type="journal article" date="2014" name="Genome Announc.">
        <title>Draft genome sequence of Sclerotinia borealis, a psychrophilic plant pathogenic fungus.</title>
        <authorList>
            <person name="Mardanov A.V."/>
            <person name="Beletsky A.V."/>
            <person name="Kadnikov V.V."/>
            <person name="Ignatov A.N."/>
            <person name="Ravin N.V."/>
        </authorList>
    </citation>
    <scope>NUCLEOTIDE SEQUENCE [LARGE SCALE GENOMIC DNA]</scope>
    <source>
        <strain evidence="10">F-4157</strain>
    </source>
</reference>
<dbReference type="AlphaFoldDB" id="W9CWX7"/>
<dbReference type="InterPro" id="IPR011701">
    <property type="entry name" value="MFS"/>
</dbReference>
<evidence type="ECO:0000313" key="10">
    <source>
        <dbReference type="Proteomes" id="UP000019487"/>
    </source>
</evidence>
<dbReference type="PANTHER" id="PTHR43791:SF36">
    <property type="entry name" value="TRANSPORTER, PUTATIVE (AFU_ORTHOLOGUE AFUA_6G08340)-RELATED"/>
    <property type="match status" value="1"/>
</dbReference>
<name>W9CWX7_SCLBF</name>
<dbReference type="FunFam" id="1.20.1250.20:FF:000018">
    <property type="entry name" value="MFS transporter permease"/>
    <property type="match status" value="1"/>
</dbReference>
<dbReference type="HOGENOM" id="CLU_301309_0_0_1"/>
<evidence type="ECO:0000256" key="3">
    <source>
        <dbReference type="ARBA" id="ARBA00022692"/>
    </source>
</evidence>
<feature type="transmembrane region" description="Helical" evidence="7">
    <location>
        <begin position="223"/>
        <end position="243"/>
    </location>
</feature>
<dbReference type="InterPro" id="IPR036259">
    <property type="entry name" value="MFS_trans_sf"/>
</dbReference>
<accession>W9CWX7</accession>
<evidence type="ECO:0000256" key="7">
    <source>
        <dbReference type="SAM" id="Phobius"/>
    </source>
</evidence>
<comment type="subcellular location">
    <subcellularLocation>
        <location evidence="1">Membrane</location>
        <topology evidence="1">Multi-pass membrane protein</topology>
    </subcellularLocation>
</comment>
<sequence length="992" mass="110606">MEMIAGDSPLGTVSVTFRLPTKMAESEKANVTHLEAAHEPPSAQNGYYVNNEIEKRLVRKLDRRLIPLVMVLYLLSYLDRSNIGNAKTAGMSKELDLSSSQYEWLLTIFYIAYIVFEWFALMWKVLPPHIWACFCVVGWGTVATLQSTAQSWSGMMVARFFLGFFEAGYGPGIPYLLSFFYLRHEIGIRIGIFLSAAPLATCFAGALAYGITSGHAAIANWRLLFLVEGLPCVAVGILTFFVLPDSPEKARFLNEEERAVAKARGVRQVGAEEEHRIGGVKWADIAAALVDPKNYLTAMMYFSCNVSFSSLPVFLPTILNEMGFSAINAQGLSAPPYFLAFLLVILSTYIADRTQQRGYVIMFLSALGAIGYILLASTSSVGPRYTGVFLAAAGIFPAIANILPWVLNNQGSDTKRGTGIALLNIIGQCGPLLGTRLYPAVEGPYYRKGMWVCTAFVILNGILALVLRTLLNWENKKLDKLYGEVGRRDANGMVMGEDSKTGEMIEMGAGVGDENDGPSLAESPALPGNGYRFLRALFPQQFPEGQRSLSHRNKRIKHIHEPSPEEVFEEEDPEDQGGEGDENQLRQEHKICAKAMMRRKMAGRVTIDPDGDLLLILNEREKTPKKKTTMVAPVSIDDSAIGIETGTDGEVAESAEEDGYHGDAEKEFKEKEVNEIKEIHMLVSSKHMVLVSPVFKAMLQWNNFKEGYALKSHGKVEVPLPDDDPEAMRILVDIVHCHHKDVPRKVKLSLLTHLAILVDKYRLHEAVQIYSDMWISHAQKRFPSTMADDGVEVCLQWLCISWVFERQRDFTSMTRIFQQESTQSLSSMISSSAWDIPVSMAVIDNIEQDRIRALDEAISALRDTIEMYQSSTLVCRSRPTHLAVEQMFQHNKQCDAMVLGMLIKEALYHNLYPLPEAPYTGHSFMSIYDSYQNFEIKNACEVVLLCTNSHSSKEMNETKHVFGSVLMDLLGPIEESLDGLELDGFKVSLGLV</sequence>
<keyword evidence="3 7" id="KW-0812">Transmembrane</keyword>
<evidence type="ECO:0000256" key="5">
    <source>
        <dbReference type="ARBA" id="ARBA00023136"/>
    </source>
</evidence>
<keyword evidence="2" id="KW-0813">Transport</keyword>
<feature type="transmembrane region" description="Helical" evidence="7">
    <location>
        <begin position="450"/>
        <end position="471"/>
    </location>
</feature>
<dbReference type="GO" id="GO:0022857">
    <property type="term" value="F:transmembrane transporter activity"/>
    <property type="evidence" value="ECO:0007669"/>
    <property type="project" value="InterPro"/>
</dbReference>
<feature type="transmembrane region" description="Helical" evidence="7">
    <location>
        <begin position="104"/>
        <end position="123"/>
    </location>
</feature>
<feature type="transmembrane region" description="Helical" evidence="7">
    <location>
        <begin position="298"/>
        <end position="319"/>
    </location>
</feature>
<proteinExistence type="predicted"/>
<evidence type="ECO:0000256" key="6">
    <source>
        <dbReference type="SAM" id="MobiDB-lite"/>
    </source>
</evidence>
<gene>
    <name evidence="9" type="ORF">SBOR_0459</name>
</gene>